<dbReference type="AlphaFoldDB" id="A0A1Y1RW86"/>
<proteinExistence type="predicted"/>
<accession>A0A1Y1RW86</accession>
<sequence length="415" mass="46077">MKGFRFPLTIAVMGLFLYSLPLYSQSGTIFSPFPSSLRAVEAGEGIRLTWRDSPDVLGTYHIFRHSTEIEEGNFSDAKEIAAVPPGISTFVDYPGDRQEYYYAVLLEDPDGGLFELFIPFRNKTVYPVSALPVVSEKELAASVTGLKAEVRGEGIQLRFQADRKDRSLTIYRHTDPIADVDGLLGASSIGMIESDQTTFTDYPIPGIPYYYGIFDTKLIQTGTFVFNPGQNISVQPVKIGEEARRTGLAAPSISLRSPPLPRLMLQRSVVSGDQLAPSLNQISPAPRPMGAAAAAVVDQLLADIPEKHEKPAEAEILPSHLHGDFSGAAYTLSLILRERFSKGEYEETAAALEEFLSIRREDSVDHAARFYLGQAYYFTGNYREALYQFLTAEEDYYAESQPWIDRIYPRLATSP</sequence>
<dbReference type="RefSeq" id="WP_083051246.1">
    <property type="nucleotide sequence ID" value="NZ_MWQY01000013.1"/>
</dbReference>
<dbReference type="EMBL" id="MWQY01000013">
    <property type="protein sequence ID" value="ORC34437.1"/>
    <property type="molecule type" value="Genomic_DNA"/>
</dbReference>
<dbReference type="Proteomes" id="UP000192343">
    <property type="component" value="Unassembled WGS sequence"/>
</dbReference>
<dbReference type="InterPro" id="IPR013783">
    <property type="entry name" value="Ig-like_fold"/>
</dbReference>
<protein>
    <submittedName>
        <fullName evidence="1">Uncharacterized protein</fullName>
    </submittedName>
</protein>
<dbReference type="Gene3D" id="1.25.40.10">
    <property type="entry name" value="Tetratricopeptide repeat domain"/>
    <property type="match status" value="1"/>
</dbReference>
<evidence type="ECO:0000313" key="2">
    <source>
        <dbReference type="Proteomes" id="UP000192343"/>
    </source>
</evidence>
<gene>
    <name evidence="1" type="ORF">B4O97_12405</name>
</gene>
<reference evidence="1 2" key="1">
    <citation type="submission" date="2017-03" db="EMBL/GenBank/DDBJ databases">
        <title>Draft Genome sequence of Marispirochaeta sp. strain JC444.</title>
        <authorList>
            <person name="Shivani Y."/>
            <person name="Subhash Y."/>
            <person name="Sasikala C."/>
            <person name="Ramana C."/>
        </authorList>
    </citation>
    <scope>NUCLEOTIDE SEQUENCE [LARGE SCALE GENOMIC DNA]</scope>
    <source>
        <strain evidence="1 2">JC444</strain>
    </source>
</reference>
<dbReference type="OrthoDB" id="370759at2"/>
<keyword evidence="2" id="KW-1185">Reference proteome</keyword>
<dbReference type="InterPro" id="IPR011990">
    <property type="entry name" value="TPR-like_helical_dom_sf"/>
</dbReference>
<dbReference type="Gene3D" id="2.60.40.10">
    <property type="entry name" value="Immunoglobulins"/>
    <property type="match status" value="1"/>
</dbReference>
<dbReference type="STRING" id="1963862.B4O97_12405"/>
<name>A0A1Y1RW86_9SPIO</name>
<dbReference type="SUPFAM" id="SSF48452">
    <property type="entry name" value="TPR-like"/>
    <property type="match status" value="1"/>
</dbReference>
<organism evidence="1 2">
    <name type="scientific">Marispirochaeta aestuarii</name>
    <dbReference type="NCBI Taxonomy" id="1963862"/>
    <lineage>
        <taxon>Bacteria</taxon>
        <taxon>Pseudomonadati</taxon>
        <taxon>Spirochaetota</taxon>
        <taxon>Spirochaetia</taxon>
        <taxon>Spirochaetales</taxon>
        <taxon>Spirochaetaceae</taxon>
        <taxon>Marispirochaeta</taxon>
    </lineage>
</organism>
<comment type="caution">
    <text evidence="1">The sequence shown here is derived from an EMBL/GenBank/DDBJ whole genome shotgun (WGS) entry which is preliminary data.</text>
</comment>
<evidence type="ECO:0000313" key="1">
    <source>
        <dbReference type="EMBL" id="ORC34437.1"/>
    </source>
</evidence>